<organism evidence="1 2">
    <name type="scientific">Vreelandella sulfidaeris</name>
    <dbReference type="NCBI Taxonomy" id="115553"/>
    <lineage>
        <taxon>Bacteria</taxon>
        <taxon>Pseudomonadati</taxon>
        <taxon>Pseudomonadota</taxon>
        <taxon>Gammaproteobacteria</taxon>
        <taxon>Oceanospirillales</taxon>
        <taxon>Halomonadaceae</taxon>
        <taxon>Vreelandella</taxon>
    </lineage>
</organism>
<dbReference type="SUPFAM" id="SSF63380">
    <property type="entry name" value="Riboflavin synthase domain-like"/>
    <property type="match status" value="1"/>
</dbReference>
<dbReference type="EMBL" id="AP019514">
    <property type="protein sequence ID" value="BBI63501.1"/>
    <property type="molecule type" value="Genomic_DNA"/>
</dbReference>
<protein>
    <submittedName>
        <fullName evidence="1">Uncharacterized protein</fullName>
    </submittedName>
</protein>
<name>A0A455UFP6_9GAMM</name>
<dbReference type="AlphaFoldDB" id="A0A455UFP6"/>
<proteinExistence type="predicted"/>
<dbReference type="Proteomes" id="UP000320231">
    <property type="component" value="Chromosome"/>
</dbReference>
<reference evidence="1 2" key="1">
    <citation type="journal article" date="2019" name="Microbiol. Resour. Announc.">
        <title>Complete Genome Sequence of Halomonas sulfidaeris Strain Esulfide1 Isolated from a Metal Sulfide Rock at a Depth of 2,200 Meters, Obtained Using Nanopore Sequencing.</title>
        <authorList>
            <person name="Saito M."/>
            <person name="Nishigata A."/>
            <person name="Galipon J."/>
            <person name="Arakawa K."/>
        </authorList>
    </citation>
    <scope>NUCLEOTIDE SEQUENCE [LARGE SCALE GENOMIC DNA]</scope>
    <source>
        <strain evidence="1 2">ATCC BAA-803</strain>
    </source>
</reference>
<dbReference type="InterPro" id="IPR017938">
    <property type="entry name" value="Riboflavin_synthase-like_b-brl"/>
</dbReference>
<dbReference type="Gene3D" id="2.40.30.10">
    <property type="entry name" value="Translation factors"/>
    <property type="match status" value="1"/>
</dbReference>
<sequence>MASPSEKVPMNELVVSALDAIADGIYRVELADPEGNDLPEFTPGAHVRLETPAAKCDTTRCAMIPTSRLGMSLRSSARKKAPADRRALLTKPGWAIVSRYRRRTTTSN</sequence>
<accession>A0A455UFP6</accession>
<dbReference type="KEGG" id="hsr:HSBAA_48070"/>
<evidence type="ECO:0000313" key="1">
    <source>
        <dbReference type="EMBL" id="BBI63501.1"/>
    </source>
</evidence>
<gene>
    <name evidence="1" type="ORF">HSBAA_48070</name>
</gene>
<evidence type="ECO:0000313" key="2">
    <source>
        <dbReference type="Proteomes" id="UP000320231"/>
    </source>
</evidence>